<dbReference type="Pfam" id="PF01400">
    <property type="entry name" value="Astacin"/>
    <property type="match status" value="1"/>
</dbReference>
<dbReference type="EC" id="3.4.24.-" evidence="3"/>
<keyword evidence="2 3" id="KW-0862">Zinc</keyword>
<keyword evidence="6" id="KW-1185">Reference proteome</keyword>
<dbReference type="InterPro" id="IPR001506">
    <property type="entry name" value="Peptidase_M12A"/>
</dbReference>
<comment type="cofactor">
    <cofactor evidence="2 3">
        <name>Zn(2+)</name>
        <dbReference type="ChEBI" id="CHEBI:29105"/>
    </cofactor>
    <text evidence="2 3">Binds 1 zinc ion per subunit.</text>
</comment>
<dbReference type="GO" id="GO:0004222">
    <property type="term" value="F:metalloendopeptidase activity"/>
    <property type="evidence" value="ECO:0007669"/>
    <property type="project" value="UniProtKB-UniRule"/>
</dbReference>
<reference evidence="5" key="1">
    <citation type="submission" date="2023-07" db="EMBL/GenBank/DDBJ databases">
        <authorList>
            <consortium name="CYATHOMIX"/>
        </authorList>
    </citation>
    <scope>NUCLEOTIDE SEQUENCE</scope>
    <source>
        <strain evidence="5">N/A</strain>
    </source>
</reference>
<gene>
    <name evidence="5" type="ORF">CYNAS_LOCUS8066</name>
</gene>
<evidence type="ECO:0000256" key="2">
    <source>
        <dbReference type="PROSITE-ProRule" id="PRU01211"/>
    </source>
</evidence>
<dbReference type="PRINTS" id="PR00480">
    <property type="entry name" value="ASTACIN"/>
</dbReference>
<dbReference type="AlphaFoldDB" id="A0AA36GPX7"/>
<dbReference type="InterPro" id="IPR024079">
    <property type="entry name" value="MetalloPept_cat_dom_sf"/>
</dbReference>
<proteinExistence type="predicted"/>
<dbReference type="PANTHER" id="PTHR10127">
    <property type="entry name" value="DISCOIDIN, CUB, EGF, LAMININ , AND ZINC METALLOPROTEASE DOMAIN CONTAINING"/>
    <property type="match status" value="1"/>
</dbReference>
<dbReference type="SUPFAM" id="SSF55486">
    <property type="entry name" value="Metalloproteases ('zincins'), catalytic domain"/>
    <property type="match status" value="1"/>
</dbReference>
<evidence type="ECO:0000259" key="4">
    <source>
        <dbReference type="PROSITE" id="PS51864"/>
    </source>
</evidence>
<feature type="binding site" evidence="2">
    <location>
        <position position="186"/>
    </location>
    <ligand>
        <name>Zn(2+)</name>
        <dbReference type="ChEBI" id="CHEBI:29105"/>
        <note>catalytic</note>
    </ligand>
</feature>
<sequence>MLIKPLLLFFLSSVSTISPAPTSIALFILGRHSLQLWSKLISALLSLIRPIRISKQPYGDIIQIEELMKRRMYKSAALPKIKRIKWDQKDADGNIVIPYTIVATDYVQQARENISKAMKRIEDHTCIRFTERKNEKYYVEINNIMGRGCRTYVGKNLKKGKTIMLLEFNQNDTCMYISSIQHELLHAVGLWHEQNNYNRDNYIKINYANLLPGYSAQFRKHPNIDANIYNLTYDYMSIMHYERDAFSRNGKDTIVTLDPKYQDIIGTVQDASPTDYLKVCQIYACKKCKIPK</sequence>
<dbReference type="Gene3D" id="3.40.390.10">
    <property type="entry name" value="Collagenase (Catalytic Domain)"/>
    <property type="match status" value="1"/>
</dbReference>
<dbReference type="SMART" id="SM00235">
    <property type="entry name" value="ZnMc"/>
    <property type="match status" value="1"/>
</dbReference>
<feature type="binding site" evidence="2">
    <location>
        <position position="192"/>
    </location>
    <ligand>
        <name>Zn(2+)</name>
        <dbReference type="ChEBI" id="CHEBI:29105"/>
        <note>catalytic</note>
    </ligand>
</feature>
<comment type="caution">
    <text evidence="5">The sequence shown here is derived from an EMBL/GenBank/DDBJ whole genome shotgun (WGS) entry which is preliminary data.</text>
</comment>
<dbReference type="GO" id="GO:0008270">
    <property type="term" value="F:zinc ion binding"/>
    <property type="evidence" value="ECO:0007669"/>
    <property type="project" value="UniProtKB-UniRule"/>
</dbReference>
<evidence type="ECO:0000313" key="6">
    <source>
        <dbReference type="Proteomes" id="UP001176961"/>
    </source>
</evidence>
<dbReference type="InterPro" id="IPR034035">
    <property type="entry name" value="Astacin-like_dom"/>
</dbReference>
<comment type="caution">
    <text evidence="2">Lacks conserved residue(s) required for the propagation of feature annotation.</text>
</comment>
<dbReference type="CDD" id="cd04280">
    <property type="entry name" value="ZnMc_astacin_like"/>
    <property type="match status" value="1"/>
</dbReference>
<dbReference type="EMBL" id="CATQJL010000112">
    <property type="protein sequence ID" value="CAJ0596083.1"/>
    <property type="molecule type" value="Genomic_DNA"/>
</dbReference>
<protein>
    <recommendedName>
        <fullName evidence="3">Metalloendopeptidase</fullName>
        <ecNumber evidence="3">3.4.24.-</ecNumber>
    </recommendedName>
</protein>
<keyword evidence="1" id="KW-1015">Disulfide bond</keyword>
<evidence type="ECO:0000313" key="5">
    <source>
        <dbReference type="EMBL" id="CAJ0596083.1"/>
    </source>
</evidence>
<evidence type="ECO:0000256" key="1">
    <source>
        <dbReference type="ARBA" id="ARBA00023157"/>
    </source>
</evidence>
<feature type="domain" description="Peptidase M12A" evidence="4">
    <location>
        <begin position="76"/>
        <end position="286"/>
    </location>
</feature>
<evidence type="ECO:0000256" key="3">
    <source>
        <dbReference type="RuleBase" id="RU361183"/>
    </source>
</evidence>
<dbReference type="Proteomes" id="UP001176961">
    <property type="component" value="Unassembled WGS sequence"/>
</dbReference>
<name>A0AA36GPX7_CYLNA</name>
<accession>A0AA36GPX7</accession>
<dbReference type="GO" id="GO:0006508">
    <property type="term" value="P:proteolysis"/>
    <property type="evidence" value="ECO:0007669"/>
    <property type="project" value="UniProtKB-KW"/>
</dbReference>
<feature type="active site" evidence="2">
    <location>
        <position position="183"/>
    </location>
</feature>
<feature type="binding site" evidence="2">
    <location>
        <position position="182"/>
    </location>
    <ligand>
        <name>Zn(2+)</name>
        <dbReference type="ChEBI" id="CHEBI:29105"/>
        <note>catalytic</note>
    </ligand>
</feature>
<keyword evidence="2 3" id="KW-0378">Hydrolase</keyword>
<organism evidence="5 6">
    <name type="scientific">Cylicocyclus nassatus</name>
    <name type="common">Nematode worm</name>
    <dbReference type="NCBI Taxonomy" id="53992"/>
    <lineage>
        <taxon>Eukaryota</taxon>
        <taxon>Metazoa</taxon>
        <taxon>Ecdysozoa</taxon>
        <taxon>Nematoda</taxon>
        <taxon>Chromadorea</taxon>
        <taxon>Rhabditida</taxon>
        <taxon>Rhabditina</taxon>
        <taxon>Rhabditomorpha</taxon>
        <taxon>Strongyloidea</taxon>
        <taxon>Strongylidae</taxon>
        <taxon>Cylicocyclus</taxon>
    </lineage>
</organism>
<dbReference type="PROSITE" id="PS51864">
    <property type="entry name" value="ASTACIN"/>
    <property type="match status" value="1"/>
</dbReference>
<keyword evidence="2 3" id="KW-0645">Protease</keyword>
<keyword evidence="2 3" id="KW-0482">Metalloprotease</keyword>
<dbReference type="InterPro" id="IPR006026">
    <property type="entry name" value="Peptidase_Metallo"/>
</dbReference>
<dbReference type="PANTHER" id="PTHR10127:SF880">
    <property type="entry name" value="ZINC METALLOPROTEINASE NAS-5"/>
    <property type="match status" value="1"/>
</dbReference>
<keyword evidence="2 3" id="KW-0479">Metal-binding</keyword>